<comment type="catalytic activity">
    <reaction evidence="1">
        <text>ATP + protein L-histidine = ADP + protein N-phospho-L-histidine.</text>
        <dbReference type="EC" id="2.7.13.3"/>
    </reaction>
</comment>
<dbReference type="InterPro" id="IPR001789">
    <property type="entry name" value="Sig_transdc_resp-reg_receiver"/>
</dbReference>
<dbReference type="InterPro" id="IPR004358">
    <property type="entry name" value="Sig_transdc_His_kin-like_C"/>
</dbReference>
<dbReference type="GO" id="GO:0009927">
    <property type="term" value="F:histidine phosphotransfer kinase activity"/>
    <property type="evidence" value="ECO:0007669"/>
    <property type="project" value="TreeGrafter"/>
</dbReference>
<dbReference type="InterPro" id="IPR036097">
    <property type="entry name" value="HisK_dim/P_sf"/>
</dbReference>
<dbReference type="PANTHER" id="PTHR43047:SF72">
    <property type="entry name" value="OSMOSENSING HISTIDINE PROTEIN KINASE SLN1"/>
    <property type="match status" value="1"/>
</dbReference>
<keyword evidence="3 6" id="KW-0597">Phosphoprotein</keyword>
<dbReference type="SMART" id="SM00448">
    <property type="entry name" value="REC"/>
    <property type="match status" value="1"/>
</dbReference>
<sequence>MKSEWWDEIFDDSYERFRVAFTRVVYFLFAVRVLISIMKNIDLVFSTPYFQMSLTLFSLCATINIFRKKSRMAKKVVLYILVEMINIVLKVLAFYFFPKDSIILSLGSTLVTLFYQSNIFESTWPHAIIAIKHIVLWYLIDANLIVSKNFTSPIGIQVFIVILWVTFESQNKAWLGKLFYSRDNEKEIRHQFSEILRVFPDGLLIVNCNFDVKFMNESTKHIFGKSNSGLMNELLEIKLVDSEVSIVEMIKNNGFQINTVIKSLGITNINNLIYEWTITQVKWEEENCCMIILKDVTKILSLERSASENKTKAYIIKSVSHDLRTPVNAIMLLIEKLLIKFPIKYNKKLAYIKICANLLKFQINDILDYTKIISDQFILNYTKCDIKKYLKECSEFVTVQAAYKGIKIINKIDNLIPDECVIDAYRIQKVVMNLLNNAVKYTNKGRIELSAIHTGHGVKITVKDTGTGIPETRLKQIFDMLNGNSQSCLSGLGLYISKKILQKMNSSIKVESDPGKGSSFSFILNIFDPIEHEHTETDVPDEKVSCLNLPHLPYRNIEDNTIQILIVDDNDFNRLCLASILKSKGILFLEAVNGEEAINTVTSYDKKGQSIKCIIMDCNMPVIDGWEASRQIRNFYSQGIINYQPAVIGYTAYSSEEDIQKCFDSGMVSYLIKPTTHDAILSLITKYIN</sequence>
<evidence type="ECO:0000256" key="5">
    <source>
        <dbReference type="ARBA" id="ARBA00022777"/>
    </source>
</evidence>
<dbReference type="SMART" id="SM00387">
    <property type="entry name" value="HATPase_c"/>
    <property type="match status" value="1"/>
</dbReference>
<feature type="transmembrane region" description="Helical" evidence="7">
    <location>
        <begin position="123"/>
        <end position="140"/>
    </location>
</feature>
<keyword evidence="5" id="KW-0418">Kinase</keyword>
<keyword evidence="11" id="KW-1185">Reference proteome</keyword>
<dbReference type="Pfam" id="PF00512">
    <property type="entry name" value="HisKA"/>
    <property type="match status" value="1"/>
</dbReference>
<proteinExistence type="predicted"/>
<dbReference type="PRINTS" id="PR00344">
    <property type="entry name" value="BCTRLSENSOR"/>
</dbReference>
<dbReference type="InterPro" id="IPR005467">
    <property type="entry name" value="His_kinase_dom"/>
</dbReference>
<protein>
    <recommendedName>
        <fullName evidence="2">histidine kinase</fullName>
        <ecNumber evidence="2">2.7.13.3</ecNumber>
    </recommendedName>
</protein>
<name>A0A1R2BBU0_9CILI</name>
<dbReference type="PANTHER" id="PTHR43047">
    <property type="entry name" value="TWO-COMPONENT HISTIDINE PROTEIN KINASE"/>
    <property type="match status" value="1"/>
</dbReference>
<evidence type="ECO:0000259" key="9">
    <source>
        <dbReference type="PROSITE" id="PS50110"/>
    </source>
</evidence>
<dbReference type="AlphaFoldDB" id="A0A1R2BBU0"/>
<dbReference type="Gene3D" id="3.40.50.2300">
    <property type="match status" value="1"/>
</dbReference>
<evidence type="ECO:0000256" key="1">
    <source>
        <dbReference type="ARBA" id="ARBA00000085"/>
    </source>
</evidence>
<comment type="caution">
    <text evidence="10">The sequence shown here is derived from an EMBL/GenBank/DDBJ whole genome shotgun (WGS) entry which is preliminary data.</text>
</comment>
<dbReference type="SUPFAM" id="SSF52172">
    <property type="entry name" value="CheY-like"/>
    <property type="match status" value="1"/>
</dbReference>
<keyword evidence="7" id="KW-0812">Transmembrane</keyword>
<dbReference type="SMART" id="SM00388">
    <property type="entry name" value="HisKA"/>
    <property type="match status" value="1"/>
</dbReference>
<feature type="transmembrane region" description="Helical" evidence="7">
    <location>
        <begin position="78"/>
        <end position="97"/>
    </location>
</feature>
<dbReference type="Gene3D" id="3.30.565.10">
    <property type="entry name" value="Histidine kinase-like ATPase, C-terminal domain"/>
    <property type="match status" value="1"/>
</dbReference>
<dbReference type="SUPFAM" id="SSF55874">
    <property type="entry name" value="ATPase domain of HSP90 chaperone/DNA topoisomerase II/histidine kinase"/>
    <property type="match status" value="1"/>
</dbReference>
<dbReference type="InterPro" id="IPR003594">
    <property type="entry name" value="HATPase_dom"/>
</dbReference>
<dbReference type="CDD" id="cd00082">
    <property type="entry name" value="HisKA"/>
    <property type="match status" value="1"/>
</dbReference>
<dbReference type="InterPro" id="IPR036890">
    <property type="entry name" value="HATPase_C_sf"/>
</dbReference>
<feature type="transmembrane region" description="Helical" evidence="7">
    <location>
        <begin position="49"/>
        <end position="66"/>
    </location>
</feature>
<evidence type="ECO:0000313" key="11">
    <source>
        <dbReference type="Proteomes" id="UP000187209"/>
    </source>
</evidence>
<dbReference type="PROSITE" id="PS50110">
    <property type="entry name" value="RESPONSE_REGULATORY"/>
    <property type="match status" value="1"/>
</dbReference>
<dbReference type="Proteomes" id="UP000187209">
    <property type="component" value="Unassembled WGS sequence"/>
</dbReference>
<keyword evidence="4" id="KW-0808">Transferase</keyword>
<keyword evidence="7" id="KW-0472">Membrane</keyword>
<feature type="transmembrane region" description="Helical" evidence="7">
    <location>
        <begin position="20"/>
        <end position="37"/>
    </location>
</feature>
<feature type="domain" description="Response regulatory" evidence="9">
    <location>
        <begin position="563"/>
        <end position="688"/>
    </location>
</feature>
<keyword evidence="7" id="KW-1133">Transmembrane helix</keyword>
<dbReference type="GO" id="GO:0000155">
    <property type="term" value="F:phosphorelay sensor kinase activity"/>
    <property type="evidence" value="ECO:0007669"/>
    <property type="project" value="InterPro"/>
</dbReference>
<feature type="transmembrane region" description="Helical" evidence="7">
    <location>
        <begin position="149"/>
        <end position="167"/>
    </location>
</feature>
<feature type="modified residue" description="4-aspartylphosphate" evidence="6">
    <location>
        <position position="617"/>
    </location>
</feature>
<evidence type="ECO:0000256" key="2">
    <source>
        <dbReference type="ARBA" id="ARBA00012438"/>
    </source>
</evidence>
<dbReference type="EC" id="2.7.13.3" evidence="2"/>
<dbReference type="OrthoDB" id="21225at2759"/>
<gene>
    <name evidence="10" type="ORF">SteCoe_26893</name>
</gene>
<dbReference type="SUPFAM" id="SSF47384">
    <property type="entry name" value="Homodimeric domain of signal transducing histidine kinase"/>
    <property type="match status" value="1"/>
</dbReference>
<evidence type="ECO:0000259" key="8">
    <source>
        <dbReference type="PROSITE" id="PS50109"/>
    </source>
</evidence>
<accession>A0A1R2BBU0</accession>
<evidence type="ECO:0000256" key="4">
    <source>
        <dbReference type="ARBA" id="ARBA00022679"/>
    </source>
</evidence>
<evidence type="ECO:0000256" key="7">
    <source>
        <dbReference type="SAM" id="Phobius"/>
    </source>
</evidence>
<dbReference type="CDD" id="cd17546">
    <property type="entry name" value="REC_hyHK_CKI1_RcsC-like"/>
    <property type="match status" value="1"/>
</dbReference>
<dbReference type="Pfam" id="PF02518">
    <property type="entry name" value="HATPase_c"/>
    <property type="match status" value="1"/>
</dbReference>
<dbReference type="Gene3D" id="1.10.287.130">
    <property type="match status" value="1"/>
</dbReference>
<feature type="domain" description="Histidine kinase" evidence="8">
    <location>
        <begin position="318"/>
        <end position="528"/>
    </location>
</feature>
<dbReference type="EMBL" id="MPUH01000765">
    <property type="protein sequence ID" value="OMJ74232.1"/>
    <property type="molecule type" value="Genomic_DNA"/>
</dbReference>
<evidence type="ECO:0000313" key="10">
    <source>
        <dbReference type="EMBL" id="OMJ74232.1"/>
    </source>
</evidence>
<dbReference type="PROSITE" id="PS50109">
    <property type="entry name" value="HIS_KIN"/>
    <property type="match status" value="1"/>
</dbReference>
<dbReference type="InterPro" id="IPR011006">
    <property type="entry name" value="CheY-like_superfamily"/>
</dbReference>
<organism evidence="10 11">
    <name type="scientific">Stentor coeruleus</name>
    <dbReference type="NCBI Taxonomy" id="5963"/>
    <lineage>
        <taxon>Eukaryota</taxon>
        <taxon>Sar</taxon>
        <taxon>Alveolata</taxon>
        <taxon>Ciliophora</taxon>
        <taxon>Postciliodesmatophora</taxon>
        <taxon>Heterotrichea</taxon>
        <taxon>Heterotrichida</taxon>
        <taxon>Stentoridae</taxon>
        <taxon>Stentor</taxon>
    </lineage>
</organism>
<reference evidence="10 11" key="1">
    <citation type="submission" date="2016-11" db="EMBL/GenBank/DDBJ databases">
        <title>The macronuclear genome of Stentor coeruleus: a giant cell with tiny introns.</title>
        <authorList>
            <person name="Slabodnick M."/>
            <person name="Ruby J.G."/>
            <person name="Reiff S.B."/>
            <person name="Swart E.C."/>
            <person name="Gosai S."/>
            <person name="Prabakaran S."/>
            <person name="Witkowska E."/>
            <person name="Larue G.E."/>
            <person name="Fisher S."/>
            <person name="Freeman R.M."/>
            <person name="Gunawardena J."/>
            <person name="Chu W."/>
            <person name="Stover N.A."/>
            <person name="Gregory B.D."/>
            <person name="Nowacki M."/>
            <person name="Derisi J."/>
            <person name="Roy S.W."/>
            <person name="Marshall W.F."/>
            <person name="Sood P."/>
        </authorList>
    </citation>
    <scope>NUCLEOTIDE SEQUENCE [LARGE SCALE GENOMIC DNA]</scope>
    <source>
        <strain evidence="10">WM001</strain>
    </source>
</reference>
<evidence type="ECO:0000256" key="3">
    <source>
        <dbReference type="ARBA" id="ARBA00022553"/>
    </source>
</evidence>
<dbReference type="InterPro" id="IPR003661">
    <property type="entry name" value="HisK_dim/P_dom"/>
</dbReference>
<evidence type="ECO:0000256" key="6">
    <source>
        <dbReference type="PROSITE-ProRule" id="PRU00169"/>
    </source>
</evidence>
<dbReference type="Pfam" id="PF00072">
    <property type="entry name" value="Response_reg"/>
    <property type="match status" value="1"/>
</dbReference>
<dbReference type="GO" id="GO:0005886">
    <property type="term" value="C:plasma membrane"/>
    <property type="evidence" value="ECO:0007669"/>
    <property type="project" value="TreeGrafter"/>
</dbReference>